<gene>
    <name evidence="2" type="primary">LOC107783327</name>
</gene>
<accession>A0A1S3Z5M9</accession>
<organism evidence="2">
    <name type="scientific">Nicotiana tabacum</name>
    <name type="common">Common tobacco</name>
    <dbReference type="NCBI Taxonomy" id="4097"/>
    <lineage>
        <taxon>Eukaryota</taxon>
        <taxon>Viridiplantae</taxon>
        <taxon>Streptophyta</taxon>
        <taxon>Embryophyta</taxon>
        <taxon>Tracheophyta</taxon>
        <taxon>Spermatophyta</taxon>
        <taxon>Magnoliopsida</taxon>
        <taxon>eudicotyledons</taxon>
        <taxon>Gunneridae</taxon>
        <taxon>Pentapetalae</taxon>
        <taxon>asterids</taxon>
        <taxon>lamiids</taxon>
        <taxon>Solanales</taxon>
        <taxon>Solanaceae</taxon>
        <taxon>Nicotianoideae</taxon>
        <taxon>Nicotianeae</taxon>
        <taxon>Nicotiana</taxon>
    </lineage>
</organism>
<dbReference type="PANTHER" id="PTHR33240">
    <property type="entry name" value="OS08G0508500 PROTEIN"/>
    <property type="match status" value="1"/>
</dbReference>
<feature type="region of interest" description="Disordered" evidence="1">
    <location>
        <begin position="84"/>
        <end position="105"/>
    </location>
</feature>
<sequence length="105" mass="11611">MASETTKGEIISLVNITGTIQGTKFHVIEGDIRYNALLGRPWIHNMRAVPSTLHQMMQFLIDKGIKTVYGEQCSAKVMFAIEEVGPIPEPPTSEKSSPRDKQAAK</sequence>
<evidence type="ECO:0000256" key="1">
    <source>
        <dbReference type="SAM" id="MobiDB-lite"/>
    </source>
</evidence>
<dbReference type="OrthoDB" id="1738169at2759"/>
<dbReference type="RefSeq" id="XP_016459780.1">
    <property type="nucleotide sequence ID" value="XM_016604294.1"/>
</dbReference>
<dbReference type="PANTHER" id="PTHR33240:SF8">
    <property type="entry name" value="OS03G0439900 PROTEIN"/>
    <property type="match status" value="1"/>
</dbReference>
<dbReference type="PaxDb" id="4097-A0A1S3Z5M9"/>
<reference evidence="2" key="1">
    <citation type="submission" date="2025-08" db="UniProtKB">
        <authorList>
            <consortium name="RefSeq"/>
        </authorList>
    </citation>
    <scope>IDENTIFICATION</scope>
</reference>
<protein>
    <submittedName>
        <fullName evidence="2">Uncharacterized protein</fullName>
    </submittedName>
</protein>
<evidence type="ECO:0000313" key="2">
    <source>
        <dbReference type="RefSeq" id="XP_016459780.1"/>
    </source>
</evidence>
<proteinExistence type="predicted"/>
<dbReference type="AlphaFoldDB" id="A0A1S3Z5M9"/>
<feature type="compositionally biased region" description="Basic and acidic residues" evidence="1">
    <location>
        <begin position="96"/>
        <end position="105"/>
    </location>
</feature>
<dbReference type="KEGG" id="nta:107783327"/>
<name>A0A1S3Z5M9_TOBAC</name>